<dbReference type="STRING" id="6337.A0A0V0YL42"/>
<evidence type="ECO:0000313" key="6">
    <source>
        <dbReference type="EMBL" id="KRY01061.1"/>
    </source>
</evidence>
<dbReference type="EMBL" id="JYDU01000005">
    <property type="protein sequence ID" value="KRY01061.1"/>
    <property type="molecule type" value="Genomic_DNA"/>
</dbReference>
<keyword evidence="3" id="KW-0964">Secreted</keyword>
<dbReference type="GO" id="GO:0005576">
    <property type="term" value="C:extracellular region"/>
    <property type="evidence" value="ECO:0007669"/>
    <property type="project" value="UniProtKB-SubCell"/>
</dbReference>
<keyword evidence="5" id="KW-0325">Glycoprotein</keyword>
<evidence type="ECO:0000313" key="7">
    <source>
        <dbReference type="Proteomes" id="UP000054815"/>
    </source>
</evidence>
<dbReference type="AlphaFoldDB" id="A0A0V0YL42"/>
<evidence type="ECO:0000256" key="1">
    <source>
        <dbReference type="ARBA" id="ARBA00004613"/>
    </source>
</evidence>
<comment type="similarity">
    <text evidence="2">Belongs to the GILT family.</text>
</comment>
<comment type="caution">
    <text evidence="6">The sequence shown here is derived from an EMBL/GenBank/DDBJ whole genome shotgun (WGS) entry which is preliminary data.</text>
</comment>
<sequence>MSCRASPDKQNLRWTNFMVLLKFFLRCTPPSNWPQDVLNSRMSPWNVGCLVIWLKALNLSKIALGLSVSDNSFNLTWRDWRNACFASSTAFVPLFTLDQRCLCDNVVFLQKGLFFTVILVHLFDSNCAWPERLCYSNTLNPQSGNAWFPTSIKALQFDRHRIKLTVLYETLCKDCSQFFQQVIYPKIWALGRDFIDLELIPYGNAIRSNDDGTQVITCQHGSFECTMNKLHSCLLYELKGATVAMPTIMCLFQNERLTSNITELFNFCAEKEGFSKKARDKVFNCFTGYRGITLEEWMALRTESMRPEKHLFVPWIAINDLSYHWYQQYQPILLETLCNMQTNRIKPNSCQTIVLEDN</sequence>
<evidence type="ECO:0000256" key="3">
    <source>
        <dbReference type="ARBA" id="ARBA00022525"/>
    </source>
</evidence>
<reference evidence="6 7" key="1">
    <citation type="submission" date="2015-01" db="EMBL/GenBank/DDBJ databases">
        <title>Evolution of Trichinella species and genotypes.</title>
        <authorList>
            <person name="Korhonen P.K."/>
            <person name="Edoardo P."/>
            <person name="Giuseppe L.R."/>
            <person name="Gasser R.B."/>
        </authorList>
    </citation>
    <scope>NUCLEOTIDE SEQUENCE [LARGE SCALE GENOMIC DNA]</scope>
    <source>
        <strain evidence="6">ISS141</strain>
    </source>
</reference>
<dbReference type="InterPro" id="IPR004911">
    <property type="entry name" value="Interferon-induced_GILT"/>
</dbReference>
<evidence type="ECO:0000256" key="2">
    <source>
        <dbReference type="ARBA" id="ARBA00005679"/>
    </source>
</evidence>
<evidence type="ECO:0000256" key="4">
    <source>
        <dbReference type="ARBA" id="ARBA00022729"/>
    </source>
</evidence>
<comment type="subcellular location">
    <subcellularLocation>
        <location evidence="1">Secreted</location>
    </subcellularLocation>
</comment>
<dbReference type="GO" id="GO:0016671">
    <property type="term" value="F:oxidoreductase activity, acting on a sulfur group of donors, disulfide as acceptor"/>
    <property type="evidence" value="ECO:0007669"/>
    <property type="project" value="InterPro"/>
</dbReference>
<evidence type="ECO:0000256" key="5">
    <source>
        <dbReference type="ARBA" id="ARBA00023180"/>
    </source>
</evidence>
<dbReference type="Proteomes" id="UP000054815">
    <property type="component" value="Unassembled WGS sequence"/>
</dbReference>
<keyword evidence="4" id="KW-0732">Signal</keyword>
<organism evidence="6 7">
    <name type="scientific">Trichinella pseudospiralis</name>
    <name type="common">Parasitic roundworm</name>
    <dbReference type="NCBI Taxonomy" id="6337"/>
    <lineage>
        <taxon>Eukaryota</taxon>
        <taxon>Metazoa</taxon>
        <taxon>Ecdysozoa</taxon>
        <taxon>Nematoda</taxon>
        <taxon>Enoplea</taxon>
        <taxon>Dorylaimia</taxon>
        <taxon>Trichinellida</taxon>
        <taxon>Trichinellidae</taxon>
        <taxon>Trichinella</taxon>
    </lineage>
</organism>
<dbReference type="PANTHER" id="PTHR13234">
    <property type="entry name" value="GAMMA-INTERFERON INDUCIBLE LYSOSOMAL THIOL REDUCTASE GILT"/>
    <property type="match status" value="1"/>
</dbReference>
<name>A0A0V0YL42_TRIPS</name>
<accession>A0A0V0YL42</accession>
<gene>
    <name evidence="6" type="primary">F37H8.5</name>
    <name evidence="6" type="ORF">T4E_10185</name>
</gene>
<dbReference type="Pfam" id="PF03227">
    <property type="entry name" value="GILT"/>
    <property type="match status" value="1"/>
</dbReference>
<protein>
    <submittedName>
        <fullName evidence="6">GILT-like protein F37H8.5</fullName>
    </submittedName>
</protein>
<proteinExistence type="inferred from homology"/>
<dbReference type="PANTHER" id="PTHR13234:SF8">
    <property type="entry name" value="GAMMA-INTERFERON-INDUCIBLE LYSOSOMAL THIOL REDUCTASE"/>
    <property type="match status" value="1"/>
</dbReference>